<comment type="similarity">
    <text evidence="4">Belongs to the peptidase S1C family.</text>
</comment>
<evidence type="ECO:0000256" key="10">
    <source>
        <dbReference type="ARBA" id="ARBA00022764"/>
    </source>
</evidence>
<dbReference type="Proteomes" id="UP000318710">
    <property type="component" value="Unassembled WGS sequence"/>
</dbReference>
<feature type="binding site" evidence="16">
    <location>
        <position position="101"/>
    </location>
    <ligand>
        <name>substrate</name>
    </ligand>
</feature>
<dbReference type="Pfam" id="PF13365">
    <property type="entry name" value="Trypsin_2"/>
    <property type="match status" value="1"/>
</dbReference>
<feature type="active site" description="Charge relay system" evidence="15">
    <location>
        <position position="207"/>
    </location>
</feature>
<sequence length="464" mass="50267">MKTLIKSFLIIIFTSSTSLFAQLPDNISELVDQSAPAVVNITAKKEISQRSSFGYGGIPDEMLERFGIPRDFREMPQQRRESVSFGSGFILKSNYILTNFHVVEDATEVVVSLSDRREYKAEVVGVDPLSDLAVLQVDGKDLPYVNVGNSDKLNVGDWVIAIGSPFSFDFSVTAGIVSAKGRSIQNNNIGNYVPFLQTDVAINPGNSGGPLFNLDGDVVGINSQIYSRSGGYQGLAFAIPINVALDVADQIINNGEVSRGYLGVRMSEVDSDLADALGMNKPYGALINDVEEGESADNAGLVPGDVIIEFDSKEIKFSSDLPHVVGQIKPDSLAKAKVIRDGKEITLDFVLGELPITSEQFIPAKTQQSSDPLGLKVADIDRDNPSMTNMPDGVIVSRLNPNSAASGKVNRGDVITMIQYKGQKYMVYDVDSFNQALSNFSSNNKIAIHLIRNGTRLIRSVTLN</sequence>
<keyword evidence="12" id="KW-0720">Serine protease</keyword>
<dbReference type="Gene3D" id="2.30.42.10">
    <property type="match status" value="2"/>
</dbReference>
<evidence type="ECO:0000256" key="12">
    <source>
        <dbReference type="ARBA" id="ARBA00022825"/>
    </source>
</evidence>
<dbReference type="GO" id="GO:0042597">
    <property type="term" value="C:periplasmic space"/>
    <property type="evidence" value="ECO:0007669"/>
    <property type="project" value="UniProtKB-SubCell"/>
</dbReference>
<dbReference type="PANTHER" id="PTHR22939">
    <property type="entry name" value="SERINE PROTEASE FAMILY S1C HTRA-RELATED"/>
    <property type="match status" value="1"/>
</dbReference>
<feature type="domain" description="PDZ" evidence="18">
    <location>
        <begin position="251"/>
        <end position="316"/>
    </location>
</feature>
<protein>
    <recommendedName>
        <fullName evidence="6">Probable periplasmic serine endoprotease DegP-like</fullName>
        <ecNumber evidence="5">3.4.21.107</ecNumber>
    </recommendedName>
    <alternativeName>
        <fullName evidence="14">Protease Do</fullName>
    </alternativeName>
</protein>
<comment type="catalytic activity">
    <reaction evidence="1">
        <text>Acts on substrates that are at least partially unfolded. The cleavage site P1 residue is normally between a pair of hydrophobic residues, such as Val-|-Val.</text>
        <dbReference type="EC" id="3.4.21.107"/>
    </reaction>
</comment>
<feature type="signal peptide" evidence="17">
    <location>
        <begin position="1"/>
        <end position="21"/>
    </location>
</feature>
<evidence type="ECO:0000256" key="17">
    <source>
        <dbReference type="SAM" id="SignalP"/>
    </source>
</evidence>
<dbReference type="SUPFAM" id="SSF50156">
    <property type="entry name" value="PDZ domain-like"/>
    <property type="match status" value="2"/>
</dbReference>
<keyword evidence="7" id="KW-0645">Protease</keyword>
<dbReference type="PROSITE" id="PS50106">
    <property type="entry name" value="PDZ"/>
    <property type="match status" value="2"/>
</dbReference>
<evidence type="ECO:0000313" key="19">
    <source>
        <dbReference type="EMBL" id="RZO26234.1"/>
    </source>
</evidence>
<keyword evidence="9" id="KW-0677">Repeat</keyword>
<dbReference type="PRINTS" id="PR00834">
    <property type="entry name" value="PROTEASES2C"/>
</dbReference>
<dbReference type="Gene3D" id="2.40.10.120">
    <property type="match status" value="1"/>
</dbReference>
<proteinExistence type="inferred from homology"/>
<feature type="active site" description="Charge relay system" evidence="15">
    <location>
        <position position="131"/>
    </location>
</feature>
<evidence type="ECO:0000256" key="4">
    <source>
        <dbReference type="ARBA" id="ARBA00010541"/>
    </source>
</evidence>
<evidence type="ECO:0000256" key="13">
    <source>
        <dbReference type="ARBA" id="ARBA00023016"/>
    </source>
</evidence>
<dbReference type="InterPro" id="IPR036034">
    <property type="entry name" value="PDZ_sf"/>
</dbReference>
<evidence type="ECO:0000256" key="6">
    <source>
        <dbReference type="ARBA" id="ARBA00013958"/>
    </source>
</evidence>
<dbReference type="NCBIfam" id="TIGR02037">
    <property type="entry name" value="degP_htrA_DO"/>
    <property type="match status" value="1"/>
</dbReference>
<dbReference type="CDD" id="cd10839">
    <property type="entry name" value="cpPDZ1_DegP-like"/>
    <property type="match status" value="1"/>
</dbReference>
<dbReference type="InterPro" id="IPR001478">
    <property type="entry name" value="PDZ"/>
</dbReference>
<evidence type="ECO:0000256" key="1">
    <source>
        <dbReference type="ARBA" id="ARBA00001772"/>
    </source>
</evidence>
<dbReference type="InterPro" id="IPR001940">
    <property type="entry name" value="Peptidase_S1C"/>
</dbReference>
<dbReference type="GO" id="GO:0004252">
    <property type="term" value="F:serine-type endopeptidase activity"/>
    <property type="evidence" value="ECO:0007669"/>
    <property type="project" value="InterPro"/>
</dbReference>
<dbReference type="EC" id="3.4.21.107" evidence="5"/>
<accession>A0A520MYE6</accession>
<feature type="binding site" evidence="16">
    <location>
        <position position="131"/>
    </location>
    <ligand>
        <name>substrate</name>
    </ligand>
</feature>
<evidence type="ECO:0000256" key="5">
    <source>
        <dbReference type="ARBA" id="ARBA00013035"/>
    </source>
</evidence>
<organism evidence="19 20">
    <name type="scientific">SAR86 cluster bacterium</name>
    <dbReference type="NCBI Taxonomy" id="2030880"/>
    <lineage>
        <taxon>Bacteria</taxon>
        <taxon>Pseudomonadati</taxon>
        <taxon>Pseudomonadota</taxon>
        <taxon>Gammaproteobacteria</taxon>
        <taxon>SAR86 cluster</taxon>
    </lineage>
</organism>
<evidence type="ECO:0000256" key="3">
    <source>
        <dbReference type="ARBA" id="ARBA00004418"/>
    </source>
</evidence>
<dbReference type="Pfam" id="PF13180">
    <property type="entry name" value="PDZ_2"/>
    <property type="match status" value="1"/>
</dbReference>
<evidence type="ECO:0000256" key="9">
    <source>
        <dbReference type="ARBA" id="ARBA00022737"/>
    </source>
</evidence>
<evidence type="ECO:0000313" key="20">
    <source>
        <dbReference type="Proteomes" id="UP000318710"/>
    </source>
</evidence>
<dbReference type="InterPro" id="IPR009003">
    <property type="entry name" value="Peptidase_S1_PA"/>
</dbReference>
<comment type="caution">
    <text evidence="19">The sequence shown here is derived from an EMBL/GenBank/DDBJ whole genome shotgun (WGS) entry which is preliminary data.</text>
</comment>
<evidence type="ECO:0000256" key="7">
    <source>
        <dbReference type="ARBA" id="ARBA00022670"/>
    </source>
</evidence>
<comment type="function">
    <text evidence="2">Might be efficient in the degradation of transiently denatured and unfolded proteins which accumulate in the periplasm following stress conditions.</text>
</comment>
<evidence type="ECO:0000256" key="15">
    <source>
        <dbReference type="PIRSR" id="PIRSR611782-1"/>
    </source>
</evidence>
<dbReference type="SMART" id="SM00228">
    <property type="entry name" value="PDZ"/>
    <property type="match status" value="2"/>
</dbReference>
<dbReference type="GO" id="GO:0006508">
    <property type="term" value="P:proteolysis"/>
    <property type="evidence" value="ECO:0007669"/>
    <property type="project" value="UniProtKB-KW"/>
</dbReference>
<dbReference type="PANTHER" id="PTHR22939:SF130">
    <property type="entry name" value="PERIPLASMIC SERINE ENDOPROTEASE DEGP-LIKE-RELATED"/>
    <property type="match status" value="1"/>
</dbReference>
<name>A0A520MYE6_9GAMM</name>
<keyword evidence="11" id="KW-0378">Hydrolase</keyword>
<evidence type="ECO:0000256" key="11">
    <source>
        <dbReference type="ARBA" id="ARBA00022801"/>
    </source>
</evidence>
<dbReference type="SUPFAM" id="SSF50494">
    <property type="entry name" value="Trypsin-like serine proteases"/>
    <property type="match status" value="1"/>
</dbReference>
<reference evidence="19 20" key="1">
    <citation type="submission" date="2019-02" db="EMBL/GenBank/DDBJ databases">
        <title>Prokaryotic population dynamics and viral predation in marine succession experiment using metagenomics: the confinement effect.</title>
        <authorList>
            <person name="Haro-Moreno J.M."/>
            <person name="Rodriguez-Valera F."/>
            <person name="Lopez-Perez M."/>
        </authorList>
    </citation>
    <scope>NUCLEOTIDE SEQUENCE [LARGE SCALE GENOMIC DNA]</scope>
    <source>
        <strain evidence="19">MED-G160</strain>
    </source>
</reference>
<feature type="domain" description="PDZ" evidence="18">
    <location>
        <begin position="361"/>
        <end position="418"/>
    </location>
</feature>
<evidence type="ECO:0000259" key="18">
    <source>
        <dbReference type="PROSITE" id="PS50106"/>
    </source>
</evidence>
<comment type="subcellular location">
    <subcellularLocation>
        <location evidence="3">Periplasm</location>
    </subcellularLocation>
</comment>
<keyword evidence="10" id="KW-0574">Periplasm</keyword>
<keyword evidence="13" id="KW-0346">Stress response</keyword>
<dbReference type="AlphaFoldDB" id="A0A520MYE6"/>
<feature type="active site" description="Charge relay system" evidence="15">
    <location>
        <position position="101"/>
    </location>
</feature>
<keyword evidence="8 17" id="KW-0732">Signal</keyword>
<feature type="chain" id="PRO_5039409686" description="Probable periplasmic serine endoprotease DegP-like" evidence="17">
    <location>
        <begin position="22"/>
        <end position="464"/>
    </location>
</feature>
<evidence type="ECO:0000256" key="14">
    <source>
        <dbReference type="ARBA" id="ARBA00032850"/>
    </source>
</evidence>
<evidence type="ECO:0000256" key="16">
    <source>
        <dbReference type="PIRSR" id="PIRSR611782-2"/>
    </source>
</evidence>
<dbReference type="InterPro" id="IPR011782">
    <property type="entry name" value="Pept_S1C_Do"/>
</dbReference>
<evidence type="ECO:0000256" key="8">
    <source>
        <dbReference type="ARBA" id="ARBA00022729"/>
    </source>
</evidence>
<gene>
    <name evidence="19" type="ORF">EVA93_04305</name>
</gene>
<feature type="binding site" evidence="16">
    <location>
        <begin position="205"/>
        <end position="207"/>
    </location>
    <ligand>
        <name>substrate</name>
    </ligand>
</feature>
<dbReference type="EMBL" id="SHBF01000030">
    <property type="protein sequence ID" value="RZO26234.1"/>
    <property type="molecule type" value="Genomic_DNA"/>
</dbReference>
<evidence type="ECO:0000256" key="2">
    <source>
        <dbReference type="ARBA" id="ARBA00002610"/>
    </source>
</evidence>